<feature type="domain" description="REJ" evidence="13">
    <location>
        <begin position="1956"/>
        <end position="2244"/>
    </location>
</feature>
<feature type="transmembrane region" description="Helical" evidence="10">
    <location>
        <begin position="2738"/>
        <end position="2756"/>
    </location>
</feature>
<dbReference type="Gene3D" id="2.60.40.10">
    <property type="entry name" value="Immunoglobulins"/>
    <property type="match status" value="6"/>
</dbReference>
<dbReference type="SUPFAM" id="SSF49299">
    <property type="entry name" value="PKD domain"/>
    <property type="match status" value="8"/>
</dbReference>
<dbReference type="Ensembl" id="ENSOKIT00005104302.1">
    <property type="protein sequence ID" value="ENSOKIP00005097397.1"/>
    <property type="gene ID" value="ENSOKIG00005042565.1"/>
</dbReference>
<dbReference type="Proteomes" id="UP000694557">
    <property type="component" value="Unassembled WGS sequence"/>
</dbReference>
<dbReference type="PANTHER" id="PTHR46730">
    <property type="entry name" value="POLYCYSTIN-1"/>
    <property type="match status" value="1"/>
</dbReference>
<dbReference type="PROSITE" id="PS50095">
    <property type="entry name" value="PLAT"/>
    <property type="match status" value="1"/>
</dbReference>
<dbReference type="InterPro" id="IPR000601">
    <property type="entry name" value="PKD_dom"/>
</dbReference>
<dbReference type="PRINTS" id="PR00500">
    <property type="entry name" value="POLYCYSTIN1"/>
</dbReference>
<feature type="transmembrane region" description="Helical" evidence="10">
    <location>
        <begin position="2441"/>
        <end position="2464"/>
    </location>
</feature>
<feature type="domain" description="PKD" evidence="11">
    <location>
        <begin position="598"/>
        <end position="688"/>
    </location>
</feature>
<comment type="subcellular location">
    <subcellularLocation>
        <location evidence="1">Membrane</location>
        <topology evidence="1">Multi-pass membrane protein</topology>
    </subcellularLocation>
</comment>
<keyword evidence="6 10" id="KW-0472">Membrane</keyword>
<dbReference type="InterPro" id="IPR022409">
    <property type="entry name" value="PKD/Chitinase_dom"/>
</dbReference>
<dbReference type="PANTHER" id="PTHR46730:SF2">
    <property type="entry name" value="POLYCYSTIN-1 ISOFORM X1"/>
    <property type="match status" value="1"/>
</dbReference>
<feature type="domain" description="PKD" evidence="11">
    <location>
        <begin position="710"/>
        <end position="765"/>
    </location>
</feature>
<comment type="similarity">
    <text evidence="2">Belongs to the polycystin family.</text>
</comment>
<proteinExistence type="inferred from homology"/>
<dbReference type="FunFam" id="2.60.60.20:FF:000012">
    <property type="entry name" value="polycystin-1 isoform X2"/>
    <property type="match status" value="1"/>
</dbReference>
<evidence type="ECO:0000256" key="3">
    <source>
        <dbReference type="ARBA" id="ARBA00022692"/>
    </source>
</evidence>
<dbReference type="SMART" id="SM00303">
    <property type="entry name" value="GPS"/>
    <property type="match status" value="1"/>
</dbReference>
<dbReference type="InterPro" id="IPR013122">
    <property type="entry name" value="PKD1_2_channel"/>
</dbReference>
<dbReference type="InterPro" id="IPR042060">
    <property type="entry name" value="PLAT_polycystin1"/>
</dbReference>
<keyword evidence="5 10" id="KW-1133">Transmembrane helix</keyword>
<evidence type="ECO:0000256" key="6">
    <source>
        <dbReference type="ARBA" id="ARBA00023136"/>
    </source>
</evidence>
<evidence type="ECO:0000259" key="11">
    <source>
        <dbReference type="PROSITE" id="PS50093"/>
    </source>
</evidence>
<feature type="compositionally biased region" description="Low complexity" evidence="9">
    <location>
        <begin position="2891"/>
        <end position="2907"/>
    </location>
</feature>
<dbReference type="PROSITE" id="PS50093">
    <property type="entry name" value="PKD"/>
    <property type="match status" value="6"/>
</dbReference>
<dbReference type="Pfam" id="PF08016">
    <property type="entry name" value="PKD_channel"/>
    <property type="match status" value="1"/>
</dbReference>
<sequence>MSFSWHHLVSALTTPCPPPPPPLMLLFPGLWFSHAGQVVSVELVSQPREVSTWVRVQILRPYCSPHHHLVPPGKTSFLNTTLQEVFEVIKYFQSGKTPELESIPVEYWCHLLEACVTVTSPCSPYNQSPSTGERSYPLPPRYPDIPPFYHLVADLPMRVAPCSEPAHISISVYPDDILSIQHTGRPGTFLSCRDNASSSSSPWRQSYLSLQGAEWGGWWEGGLSSQPDGGQWVDGVVCDLRVLYVDTLHGHGYISSSGQSELSGFTHIGNISTTISMTPETSAPAPAKSQISGLCMIHPLPDGDNQIHILVDTPILIVVKIFSGKGATSSWLAPVLQTGVPFLPSCPGELPDSWPGCERDSPDSWFSHMSLVLPSVGVHTLNVSAVNGVSEQSTCVQVCVYEPVAGLSVEPHGHLRMLVDLSQVTTAETGSSVKYTWVIDKLDKFSYEGDTYSVMFKKPAEYKLKVTAANPVSSQTLEVTLTADTMTPLADPEFLSVKEVIAVAALRLYTFRVKVDVSLGVTFRLGWSFGDGSAQENQTFPALSESQDRPVERGVTQVYVQDSVSHVYLQPDDYTLTVQVYNQYDNIKRAISLKVRPPLTRILISPSPPVPLVNQTFLLEASSYPFHYGILYTWNFGDGSKEIQGFHSKVSHVARTTGVYNMTVCANNTLTALTAWVAVAVVEKVSGLQLRSSGHSELKSATEIKGKVASGSSLHWDWDFGDGTGHKNITDNSASHVYESPGSYTVKVTVSNAVSQASQSIRLEVYRLAISGILPSECSETEKEIPLQALVNGNVSMLTFHWNFGDGSPLSVQKGKSVVTHTYSNSGVYNVNVTVLSIVGYVFYDANVCIEAPITGITIHPSQDAVAVGKEVCFNAVAAPKRQPTGYQFLWLNHSSNSSPIRGLAHHCFVYKEEGIHDVSVMASNKVSQSIAKATVAVQKPVSKPSIAHSSQSNTLTVNEKMTLWVKSCPGTNVSVQWDFGDGSPLAKSLNVSHVFTSTGRFTVKATASNAVSLDSVNLEVNVLLPVSDLKLKISQPFAVVGEKTVITAFGNVSGHVNFYWSVDGPDTTTELGMSHFQYVFLKAGVYQVKVTAQNLVSQQEAAILIIVLERIQGLQFSSLSLTSMNYIPTRESVLLTASVTHGSNVTYHWLANQRGVTQTGSVGENFVWFTETPGNISVELTASNGLGKTTSRISLKAVERVSGARMSTARDTIPLEKYTNISVTVETGSDLQYLWNVNSELSPLQTDVPFLLYKFETLGSCSVSVSVQNVLSSSNATKHFTVQEEVREADFQVGGKTHPFFITSNTQVALYGYVNKGNGRHWEWKVVGCTGGAVVLDNNQSVIYTFTDVGVYNVSLNVSNGISWQAVSHRVTIQDAIQGLTLNLSRSTVCAEDHIAFTPLVSKGTNVSFSLAFDEVEPSYDLVEVSFTTSTLPVGSHSVTARAWNKVSNSQVSLTVQVVERIGGLRLVNCCSTALEALKEVPFQAIVMSGSPTDYTWTIQLEGFQPSQVIGQEVIYTSPGSGSLSVGVMASNGFCSETLNETAIVQLPVREVTIVCDSTENFRGYSVRFSVTVDGGSNLRFQWGFGDSSEGVVVTKSNRVDHTYLTAGKYIVQVTAFNNVSQVSTQLLTEVRELQCSLPQVTLVQGQSTIVKSRSSYFEASVDIKGCTAYKTMYLWEVFRGSGCGADKTDDTMVTQSSGHPAIQNSSGHPVTLINLVGVTTPLLSLAKQALEVGQYCLGFTVSLQGTPLRLYRTSRLSVVHSSLVPIIRGGSLRLVSSHSDLILDGSESHDPDGEEGELNYHWEFITEVAVSKVAVLPVSVECVSCSSLSSFRVSQSRPIVLSGRCDKCGSHYKWSEKDQNGVTLDLNKVTTTGSLSPELVVRPGVLQEGCNYTFTLNVTHPAGGRWGFASLTLLPNPPPHGGVCTLTPGPGENIHLLETVMFCIYSIEKDRSIISVILQVEDHLGSKVTALNRTITVLRPVDGDGITEWLRNKSQTELSGLLQQGNPQQLIPYSIALTSQLNQQDLRDKREIRGNVTQALASLSVYSLQDAAQISLALAQSTAVPSEVVCEGCQENVLDSVGRMIRVLEEQTGLGDDTAIDTGRNILHVIGTIFDQKRLFLSLSPGNSLAAVFESKLVSSGPRTHSNVSETAVSALDHARALMLILMRSRPHDKEPLSLSAPQISAVGYHGNPSELLSHPPCQFLIPSSLSAQLQRQVQGSEVVQILLGLEGGSEFFSAANPPISTSLAAMEFTTPQGQPIPIANLDTDRSIRVTLPLIYTVGRIGAGHRASGSGSGSRSVRAMKNMDPNAGLYISLNFSLLPGASLVGSGHVTITVATQPGHPASHDSLVRELTLSLSSQSSVEDTIFLSPLLSGAPVQASVCVFSSLCQYYSPRKRRWSTEGLRPLEGSTLHSAHCLTQHLTMFGASLFVHPDAVVLLPPVLGIVCAVLVLIHFLLGLIAHKLDHLESLRLCHVPLCGRPGRYSYKVLVKTGWRRGAGTTAHVGISLYGVTKSGSRHLQREGAFQRSGLDLFHLETDSNLGEVWKIRLWHDNTGLDPSWYVQHVVVWNPQTDHLFYFLVEDWLSVENDRNEGGGTVEKEMLASCPEELSQFQRVLSSQLAFGMLERHLWLSLWERPAHSRFMRGQRVTVCALLLHLYLALGALWYGAVGFLTPWVRNPHFVPDHNNGVFWGTAVIPHAIQQCNNATMQKFVFQMVGTLRYVRRWVVFGRVLQRAWREMAAVALLLILLLLLFAHTGHMLFSRSVDGFLSVYQAGVSVLSVLRGRLVLQRLSRTHPVLGPLYALSLLALGGWLLARLSGSVLLRTYRVVQAEMYRPAMESQDYEMVEFFIKRLKLWMGLIKAKEFRHRVKFEGMVVPPSRSSQGSCRSTLSSPHPLSSALSLGSEDSGMSDVPGLDVQLNLDRLLSCVNGLLSRFDRVNQLTADVQGLETQLEEVQSRRRKRRPQRLGRGEETSEERGVGGGAMGRRTALLPPHSRISLTSLSPSLNPITLLSCPPSTNPSLPRVHSSYSESVILQLHPHPPRDTHLSEATKPTQRSPGLGLGTGHSWCPGARQFPRRRAWHSGSSHSADAAQRPPQAPGGGDSGVNTKPRPCSEEGDRRRASEGVPVKRRAWISEGPETDID</sequence>
<dbReference type="InterPro" id="IPR013783">
    <property type="entry name" value="Ig-like_fold"/>
</dbReference>
<feature type="domain" description="PKD" evidence="11">
    <location>
        <begin position="527"/>
        <end position="582"/>
    </location>
</feature>
<dbReference type="InterPro" id="IPR002859">
    <property type="entry name" value="PKD/REJ-like"/>
</dbReference>
<dbReference type="InterPro" id="IPR000434">
    <property type="entry name" value="PC1"/>
</dbReference>
<dbReference type="InterPro" id="IPR000203">
    <property type="entry name" value="GPS"/>
</dbReference>
<dbReference type="InterPro" id="IPR001024">
    <property type="entry name" value="PLAT/LH2_dom"/>
</dbReference>
<evidence type="ECO:0000259" key="12">
    <source>
        <dbReference type="PROSITE" id="PS50095"/>
    </source>
</evidence>
<dbReference type="GO" id="GO:0006816">
    <property type="term" value="P:calcium ion transport"/>
    <property type="evidence" value="ECO:0007669"/>
    <property type="project" value="TreeGrafter"/>
</dbReference>
<dbReference type="Pfam" id="PF02010">
    <property type="entry name" value="REJ"/>
    <property type="match status" value="2"/>
</dbReference>
<dbReference type="CDD" id="cd01752">
    <property type="entry name" value="PLAT_polycystin"/>
    <property type="match status" value="1"/>
</dbReference>
<evidence type="ECO:0000256" key="2">
    <source>
        <dbReference type="ARBA" id="ARBA00007200"/>
    </source>
</evidence>
<evidence type="ECO:0000256" key="7">
    <source>
        <dbReference type="ARBA" id="ARBA00023180"/>
    </source>
</evidence>
<feature type="compositionally biased region" description="Basic and acidic residues" evidence="9">
    <location>
        <begin position="3115"/>
        <end position="3126"/>
    </location>
</feature>
<dbReference type="Pfam" id="PF00801">
    <property type="entry name" value="PKD"/>
    <property type="match status" value="10"/>
</dbReference>
<keyword evidence="3 10" id="KW-0812">Transmembrane</keyword>
<dbReference type="Gene3D" id="2.60.60.20">
    <property type="entry name" value="PLAT/LH2 domain"/>
    <property type="match status" value="1"/>
</dbReference>
<comment type="caution">
    <text evidence="8">Lacks conserved residue(s) required for the propagation of feature annotation.</text>
</comment>
<feature type="domain" description="PKD" evidence="11">
    <location>
        <begin position="799"/>
        <end position="857"/>
    </location>
</feature>
<organism evidence="14 15">
    <name type="scientific">Oncorhynchus kisutch</name>
    <name type="common">Coho salmon</name>
    <name type="synonym">Salmo kisutch</name>
    <dbReference type="NCBI Taxonomy" id="8019"/>
    <lineage>
        <taxon>Eukaryota</taxon>
        <taxon>Metazoa</taxon>
        <taxon>Chordata</taxon>
        <taxon>Craniata</taxon>
        <taxon>Vertebrata</taxon>
        <taxon>Euteleostomi</taxon>
        <taxon>Actinopterygii</taxon>
        <taxon>Neopterygii</taxon>
        <taxon>Teleostei</taxon>
        <taxon>Protacanthopterygii</taxon>
        <taxon>Salmoniformes</taxon>
        <taxon>Salmonidae</taxon>
        <taxon>Salmoninae</taxon>
        <taxon>Oncorhynchus</taxon>
    </lineage>
</organism>
<protein>
    <submittedName>
        <fullName evidence="14">Polycystic kidney disease 1b</fullName>
    </submittedName>
</protein>
<evidence type="ECO:0000256" key="5">
    <source>
        <dbReference type="ARBA" id="ARBA00022989"/>
    </source>
</evidence>
<keyword evidence="7" id="KW-0325">Glycoprotein</keyword>
<dbReference type="Pfam" id="PF01477">
    <property type="entry name" value="PLAT"/>
    <property type="match status" value="1"/>
</dbReference>
<dbReference type="GO" id="GO:0005886">
    <property type="term" value="C:plasma membrane"/>
    <property type="evidence" value="ECO:0007669"/>
    <property type="project" value="TreeGrafter"/>
</dbReference>
<keyword evidence="4" id="KW-0677">Repeat</keyword>
<evidence type="ECO:0000313" key="15">
    <source>
        <dbReference type="Proteomes" id="UP000694557"/>
    </source>
</evidence>
<feature type="domain" description="REJ" evidence="13">
    <location>
        <begin position="1637"/>
        <end position="1808"/>
    </location>
</feature>
<feature type="domain" description="PKD" evidence="11">
    <location>
        <begin position="1567"/>
        <end position="1639"/>
    </location>
</feature>
<evidence type="ECO:0000313" key="14">
    <source>
        <dbReference type="Ensembl" id="ENSOKIP00005097397.1"/>
    </source>
</evidence>
<dbReference type="GO" id="GO:0005261">
    <property type="term" value="F:monoatomic cation channel activity"/>
    <property type="evidence" value="ECO:0007669"/>
    <property type="project" value="TreeGrafter"/>
</dbReference>
<feature type="region of interest" description="Disordered" evidence="9">
    <location>
        <begin position="3041"/>
        <end position="3146"/>
    </location>
</feature>
<dbReference type="SMART" id="SM00089">
    <property type="entry name" value="PKD"/>
    <property type="match status" value="12"/>
</dbReference>
<feature type="domain" description="PKD" evidence="11">
    <location>
        <begin position="971"/>
        <end position="1030"/>
    </location>
</feature>
<dbReference type="GO" id="GO:0005929">
    <property type="term" value="C:cilium"/>
    <property type="evidence" value="ECO:0007669"/>
    <property type="project" value="UniProtKB-ARBA"/>
</dbReference>
<dbReference type="CDD" id="cd00146">
    <property type="entry name" value="PKD"/>
    <property type="match status" value="5"/>
</dbReference>
<evidence type="ECO:0000256" key="1">
    <source>
        <dbReference type="ARBA" id="ARBA00004141"/>
    </source>
</evidence>
<dbReference type="InterPro" id="IPR036392">
    <property type="entry name" value="PLAT/LH2_dom_sf"/>
</dbReference>
<evidence type="ECO:0000256" key="9">
    <source>
        <dbReference type="SAM" id="MobiDB-lite"/>
    </source>
</evidence>
<accession>A0A8C7N357</accession>
<evidence type="ECO:0000259" key="13">
    <source>
        <dbReference type="PROSITE" id="PS51111"/>
    </source>
</evidence>
<evidence type="ECO:0000256" key="8">
    <source>
        <dbReference type="PROSITE-ProRule" id="PRU00152"/>
    </source>
</evidence>
<feature type="region of interest" description="Disordered" evidence="9">
    <location>
        <begin position="2958"/>
        <end position="2992"/>
    </location>
</feature>
<feature type="domain" description="PLAT" evidence="12">
    <location>
        <begin position="2487"/>
        <end position="2601"/>
    </location>
</feature>
<reference evidence="14" key="1">
    <citation type="submission" date="2025-08" db="UniProtKB">
        <authorList>
            <consortium name="Ensembl"/>
        </authorList>
    </citation>
    <scope>IDENTIFICATION</scope>
</reference>
<evidence type="ECO:0000256" key="4">
    <source>
        <dbReference type="ARBA" id="ARBA00022737"/>
    </source>
</evidence>
<dbReference type="SMART" id="SM00308">
    <property type="entry name" value="LH2"/>
    <property type="match status" value="1"/>
</dbReference>
<feature type="compositionally biased region" description="Basic and acidic residues" evidence="9">
    <location>
        <begin position="2971"/>
        <end position="2981"/>
    </location>
</feature>
<keyword evidence="15" id="KW-1185">Reference proteome</keyword>
<dbReference type="GeneTree" id="ENSGT00940000167780"/>
<dbReference type="InterPro" id="IPR014010">
    <property type="entry name" value="REJ_dom"/>
</dbReference>
<reference evidence="14" key="2">
    <citation type="submission" date="2025-09" db="UniProtKB">
        <authorList>
            <consortium name="Ensembl"/>
        </authorList>
    </citation>
    <scope>IDENTIFICATION</scope>
</reference>
<dbReference type="InterPro" id="IPR035986">
    <property type="entry name" value="PKD_dom_sf"/>
</dbReference>
<name>A0A8C7N357_ONCKI</name>
<feature type="region of interest" description="Disordered" evidence="9">
    <location>
        <begin position="2880"/>
        <end position="2910"/>
    </location>
</feature>
<dbReference type="PROSITE" id="PS51111">
    <property type="entry name" value="REJ"/>
    <property type="match status" value="2"/>
</dbReference>
<feature type="transmembrane region" description="Helical" evidence="10">
    <location>
        <begin position="2805"/>
        <end position="2826"/>
    </location>
</feature>
<feature type="transmembrane region" description="Helical" evidence="10">
    <location>
        <begin position="2768"/>
        <end position="2785"/>
    </location>
</feature>
<dbReference type="SUPFAM" id="SSF49723">
    <property type="entry name" value="Lipase/lipooxygenase domain (PLAT/LH2 domain)"/>
    <property type="match status" value="1"/>
</dbReference>
<evidence type="ECO:0000256" key="10">
    <source>
        <dbReference type="SAM" id="Phobius"/>
    </source>
</evidence>
<feature type="transmembrane region" description="Helical" evidence="10">
    <location>
        <begin position="2651"/>
        <end position="2671"/>
    </location>
</feature>